<dbReference type="RefSeq" id="WP_042740437.1">
    <property type="nucleotide sequence ID" value="NZ_BKAX01000004.1"/>
</dbReference>
<dbReference type="GO" id="GO:0016020">
    <property type="term" value="C:membrane"/>
    <property type="evidence" value="ECO:0007669"/>
    <property type="project" value="InterPro"/>
</dbReference>
<organism evidence="9 10">
    <name type="scientific">Staphylococcus gallinarum</name>
    <dbReference type="NCBI Taxonomy" id="1293"/>
    <lineage>
        <taxon>Bacteria</taxon>
        <taxon>Bacillati</taxon>
        <taxon>Bacillota</taxon>
        <taxon>Bacilli</taxon>
        <taxon>Bacillales</taxon>
        <taxon>Staphylococcaceae</taxon>
        <taxon>Staphylococcus</taxon>
    </lineage>
</organism>
<feature type="chain" id="PRO_5044541883" evidence="5">
    <location>
        <begin position="19"/>
        <end position="266"/>
    </location>
</feature>
<evidence type="ECO:0000256" key="1">
    <source>
        <dbReference type="ARBA" id="ARBA00004196"/>
    </source>
</evidence>
<dbReference type="InterPro" id="IPR018313">
    <property type="entry name" value="SBP_3_CS"/>
</dbReference>
<comment type="subcellular location">
    <subcellularLocation>
        <location evidence="1">Cell envelope</location>
    </subcellularLocation>
</comment>
<evidence type="ECO:0000313" key="9">
    <source>
        <dbReference type="EMBL" id="SUM35154.1"/>
    </source>
</evidence>
<feature type="domain" description="Ionotropic glutamate receptor C-terminal" evidence="7">
    <location>
        <begin position="42"/>
        <end position="261"/>
    </location>
</feature>
<dbReference type="Proteomes" id="UP000255277">
    <property type="component" value="Unassembled WGS sequence"/>
</dbReference>
<dbReference type="STRING" id="1293.SH09_15215"/>
<keyword evidence="3 5" id="KW-0732">Signal</keyword>
<keyword evidence="11" id="KW-1185">Reference proteome</keyword>
<dbReference type="InterPro" id="IPR001638">
    <property type="entry name" value="Solute-binding_3/MltF_N"/>
</dbReference>
<reference evidence="9 10" key="1">
    <citation type="submission" date="2018-06" db="EMBL/GenBank/DDBJ databases">
        <authorList>
            <consortium name="Pathogen Informatics"/>
            <person name="Doyle S."/>
        </authorList>
    </citation>
    <scope>NUCLEOTIDE SEQUENCE [LARGE SCALE GENOMIC DNA]</scope>
    <source>
        <strain evidence="9 10">NCTC12195</strain>
    </source>
</reference>
<dbReference type="AlphaFoldDB" id="A0A0D0SDE5"/>
<gene>
    <name evidence="9" type="primary">tcyA</name>
    <name evidence="9" type="ORF">NCTC12195_04684</name>
    <name evidence="8" type="ORF">SGA02_19040</name>
</gene>
<feature type="domain" description="Solute-binding protein family 3/N-terminal" evidence="6">
    <location>
        <begin position="42"/>
        <end position="262"/>
    </location>
</feature>
<protein>
    <submittedName>
        <fullName evidence="9">Amino acid ABC transporter substrate-binding protein</fullName>
    </submittedName>
</protein>
<dbReference type="EMBL" id="UHDK01000001">
    <property type="protein sequence ID" value="SUM35154.1"/>
    <property type="molecule type" value="Genomic_DNA"/>
</dbReference>
<reference evidence="8 11" key="2">
    <citation type="submission" date="2019-07" db="EMBL/GenBank/DDBJ databases">
        <title>Whole genome shotgun sequence of Staphylococcus gallinarum NBRC 109767.</title>
        <authorList>
            <person name="Hosoyama A."/>
            <person name="Uohara A."/>
            <person name="Ohji S."/>
            <person name="Ichikawa N."/>
        </authorList>
    </citation>
    <scope>NUCLEOTIDE SEQUENCE [LARGE SCALE GENOMIC DNA]</scope>
    <source>
        <strain evidence="8 11">NBRC 109767</strain>
    </source>
</reference>
<evidence type="ECO:0000313" key="11">
    <source>
        <dbReference type="Proteomes" id="UP000321057"/>
    </source>
</evidence>
<evidence type="ECO:0000259" key="7">
    <source>
        <dbReference type="SMART" id="SM00079"/>
    </source>
</evidence>
<evidence type="ECO:0000313" key="10">
    <source>
        <dbReference type="Proteomes" id="UP000255277"/>
    </source>
</evidence>
<dbReference type="InterPro" id="IPR001320">
    <property type="entry name" value="Iontro_rcpt_C"/>
</dbReference>
<evidence type="ECO:0000256" key="3">
    <source>
        <dbReference type="ARBA" id="ARBA00022729"/>
    </source>
</evidence>
<proteinExistence type="inferred from homology"/>
<sequence length="266" mass="29817">MKKILYSVITLVLVLALAACGNNDSDKKNSDSKTKTVSQDKTFIVGTEGTYAPFTYHDKKGKLTGYDIEVMKAVAKEMGYKVKFKETQWDSMFAGLDSGRFNVIANQVGINKERKEKYKFSEPYTYSKAVLVVNKNNKDIKSFDDVKGKKLAQTFTSNYGKLAKSKGAELTKVDGFNQAMDLLQSNRVDGTFNDKVSYLDYKKQKPNAKVKAIEGDAEKSQSALTFTKKEDDKTIKKVNKALKKLKDNGELAKISKKWFGEDVSKP</sequence>
<dbReference type="Pfam" id="PF00497">
    <property type="entry name" value="SBP_bac_3"/>
    <property type="match status" value="1"/>
</dbReference>
<evidence type="ECO:0000256" key="4">
    <source>
        <dbReference type="RuleBase" id="RU003744"/>
    </source>
</evidence>
<accession>A0A0D0SDE5</accession>
<dbReference type="SUPFAM" id="SSF53850">
    <property type="entry name" value="Periplasmic binding protein-like II"/>
    <property type="match status" value="1"/>
</dbReference>
<dbReference type="GO" id="GO:0030313">
    <property type="term" value="C:cell envelope"/>
    <property type="evidence" value="ECO:0007669"/>
    <property type="project" value="UniProtKB-SubCell"/>
</dbReference>
<name>A0A0D0SDE5_STAGA</name>
<evidence type="ECO:0000259" key="6">
    <source>
        <dbReference type="SMART" id="SM00062"/>
    </source>
</evidence>
<dbReference type="SMART" id="SM00062">
    <property type="entry name" value="PBPb"/>
    <property type="match status" value="1"/>
</dbReference>
<comment type="similarity">
    <text evidence="2 4">Belongs to the bacterial solute-binding protein 3 family.</text>
</comment>
<dbReference type="CDD" id="cd13711">
    <property type="entry name" value="PBP2_Ngo0372_TcyA"/>
    <property type="match status" value="1"/>
</dbReference>
<evidence type="ECO:0000256" key="5">
    <source>
        <dbReference type="SAM" id="SignalP"/>
    </source>
</evidence>
<dbReference type="PROSITE" id="PS01039">
    <property type="entry name" value="SBP_BACTERIAL_3"/>
    <property type="match status" value="1"/>
</dbReference>
<dbReference type="Proteomes" id="UP000321057">
    <property type="component" value="Unassembled WGS sequence"/>
</dbReference>
<dbReference type="PROSITE" id="PS51257">
    <property type="entry name" value="PROKAR_LIPOPROTEIN"/>
    <property type="match status" value="1"/>
</dbReference>
<dbReference type="PANTHER" id="PTHR35936:SF34">
    <property type="entry name" value="ABC TRANSPORTER EXTRACELLULAR-BINDING PROTEIN YCKB-RELATED"/>
    <property type="match status" value="1"/>
</dbReference>
<feature type="signal peptide" evidence="5">
    <location>
        <begin position="1"/>
        <end position="18"/>
    </location>
</feature>
<dbReference type="EMBL" id="BKAX01000004">
    <property type="protein sequence ID" value="GEQ06076.1"/>
    <property type="molecule type" value="Genomic_DNA"/>
</dbReference>
<dbReference type="Gene3D" id="3.40.190.10">
    <property type="entry name" value="Periplasmic binding protein-like II"/>
    <property type="match status" value="2"/>
</dbReference>
<evidence type="ECO:0000256" key="2">
    <source>
        <dbReference type="ARBA" id="ARBA00010333"/>
    </source>
</evidence>
<dbReference type="GO" id="GO:0015276">
    <property type="term" value="F:ligand-gated monoatomic ion channel activity"/>
    <property type="evidence" value="ECO:0007669"/>
    <property type="project" value="InterPro"/>
</dbReference>
<dbReference type="SMART" id="SM00079">
    <property type="entry name" value="PBPe"/>
    <property type="match status" value="1"/>
</dbReference>
<dbReference type="PANTHER" id="PTHR35936">
    <property type="entry name" value="MEMBRANE-BOUND LYTIC MUREIN TRANSGLYCOSYLASE F"/>
    <property type="match status" value="1"/>
</dbReference>
<dbReference type="OrthoDB" id="8613538at2"/>
<evidence type="ECO:0000313" key="8">
    <source>
        <dbReference type="EMBL" id="GEQ06076.1"/>
    </source>
</evidence>